<dbReference type="InterPro" id="IPR017832">
    <property type="entry name" value="Glyco_trans_2_hopen-assoc_HpnB"/>
</dbReference>
<feature type="transmembrane region" description="Helical" evidence="1">
    <location>
        <begin position="35"/>
        <end position="56"/>
    </location>
</feature>
<name>A0A158BMH5_9BURK</name>
<dbReference type="AlphaFoldDB" id="A0A158BMH5"/>
<keyword evidence="3" id="KW-0808">Transferase</keyword>
<dbReference type="PANTHER" id="PTHR43646">
    <property type="entry name" value="GLYCOSYLTRANSFERASE"/>
    <property type="match status" value="1"/>
</dbReference>
<dbReference type="InterPro" id="IPR001173">
    <property type="entry name" value="Glyco_trans_2-like"/>
</dbReference>
<evidence type="ECO:0000313" key="3">
    <source>
        <dbReference type="EMBL" id="SAK70497.1"/>
    </source>
</evidence>
<accession>A0A158BMH5</accession>
<dbReference type="Proteomes" id="UP000071859">
    <property type="component" value="Unassembled WGS sequence"/>
</dbReference>
<dbReference type="GO" id="GO:0016740">
    <property type="term" value="F:transferase activity"/>
    <property type="evidence" value="ECO:0007669"/>
    <property type="project" value="UniProtKB-KW"/>
</dbReference>
<dbReference type="PANTHER" id="PTHR43646:SF3">
    <property type="entry name" value="SLR1566 PROTEIN"/>
    <property type="match status" value="1"/>
</dbReference>
<feature type="transmembrane region" description="Helical" evidence="1">
    <location>
        <begin position="370"/>
        <end position="388"/>
    </location>
</feature>
<dbReference type="Gene3D" id="3.90.550.10">
    <property type="entry name" value="Spore Coat Polysaccharide Biosynthesis Protein SpsA, Chain A"/>
    <property type="match status" value="1"/>
</dbReference>
<reference evidence="3" key="1">
    <citation type="submission" date="2016-01" db="EMBL/GenBank/DDBJ databases">
        <authorList>
            <person name="Peeters C."/>
        </authorList>
    </citation>
    <scope>NUCLEOTIDE SEQUENCE</scope>
    <source>
        <strain evidence="3">LMG 29321</strain>
    </source>
</reference>
<feature type="transmembrane region" description="Helical" evidence="1">
    <location>
        <begin position="400"/>
        <end position="420"/>
    </location>
</feature>
<sequence>MLVLRPSADPRRVFFAQRPEAGHPAQTAATQIHKLIVYFMLLIAWLSFLIWIVLLFTRGGFWRAEPAPALSHTTVHAVGNAEIARRGAWPALVAVVPARNEADVIGRAVGSLLKQDYAGAFHVIVVDDHSTDGTANVALAAARDLGLEDRLTVLTAQPLPPGWSGKVWAQSQGIEAIDKLGLPAEFLLLTDADIHHPADAATQLVSRTILEDRDLVSLMVRLRCDSLWEKALIPAFVFFFAKLYPFAWVNDVKKPTAGAAGGCMLVRRSALVEAGGIESIRQELIDDCSLAARIKHRAGRNDARPIRLDLAQSSESLRPYDSWRDVWNMIARTAFTQLRYSPLLLAGTVVAMVLIYLVPPVFALTFGARAWPACAAWAFMCIAYGPMLRYYRRSLLWAPLLPLVALFYVSATIGSAVRYWSGKGGQWKARVQAPTQEGS</sequence>
<dbReference type="NCBIfam" id="TIGR03469">
    <property type="entry name" value="HpnB"/>
    <property type="match status" value="1"/>
</dbReference>
<dbReference type="InterPro" id="IPR029044">
    <property type="entry name" value="Nucleotide-diphossugar_trans"/>
</dbReference>
<keyword evidence="1" id="KW-0472">Membrane</keyword>
<feature type="transmembrane region" description="Helical" evidence="1">
    <location>
        <begin position="338"/>
        <end position="358"/>
    </location>
</feature>
<dbReference type="SUPFAM" id="SSF53448">
    <property type="entry name" value="Nucleotide-diphospho-sugar transferases"/>
    <property type="match status" value="1"/>
</dbReference>
<keyword evidence="1" id="KW-1133">Transmembrane helix</keyword>
<dbReference type="Pfam" id="PF00535">
    <property type="entry name" value="Glycos_transf_2"/>
    <property type="match status" value="1"/>
</dbReference>
<organism evidence="3 4">
    <name type="scientific">Caballeronia calidae</name>
    <dbReference type="NCBI Taxonomy" id="1777139"/>
    <lineage>
        <taxon>Bacteria</taxon>
        <taxon>Pseudomonadati</taxon>
        <taxon>Pseudomonadota</taxon>
        <taxon>Betaproteobacteria</taxon>
        <taxon>Burkholderiales</taxon>
        <taxon>Burkholderiaceae</taxon>
        <taxon>Caballeronia</taxon>
    </lineage>
</organism>
<comment type="caution">
    <text evidence="3">The sequence shown here is derived from an EMBL/GenBank/DDBJ whole genome shotgun (WGS) entry which is preliminary data.</text>
</comment>
<protein>
    <submittedName>
        <fullName evidence="3">Glycosyl transferase family protein</fullName>
    </submittedName>
</protein>
<keyword evidence="4" id="KW-1185">Reference proteome</keyword>
<gene>
    <name evidence="3" type="ORF">AWB78_02779</name>
</gene>
<evidence type="ECO:0000256" key="1">
    <source>
        <dbReference type="SAM" id="Phobius"/>
    </source>
</evidence>
<dbReference type="EMBL" id="FCOX02000012">
    <property type="protein sequence ID" value="SAK70497.1"/>
    <property type="molecule type" value="Genomic_DNA"/>
</dbReference>
<evidence type="ECO:0000259" key="2">
    <source>
        <dbReference type="Pfam" id="PF00535"/>
    </source>
</evidence>
<proteinExistence type="predicted"/>
<evidence type="ECO:0000313" key="4">
    <source>
        <dbReference type="Proteomes" id="UP000071859"/>
    </source>
</evidence>
<feature type="domain" description="Glycosyltransferase 2-like" evidence="2">
    <location>
        <begin position="95"/>
        <end position="271"/>
    </location>
</feature>
<keyword evidence="1" id="KW-0812">Transmembrane</keyword>